<keyword evidence="2" id="KW-1185">Reference proteome</keyword>
<sequence length="57" mass="6482">MQFDDICFYCGDTEVVDDDDIKKLKKDFGIVGPICVGCKDIKPVKTRQALKTKKRKS</sequence>
<accession>A0A9D4JQS7</accession>
<organism evidence="1 2">
    <name type="scientific">Dreissena polymorpha</name>
    <name type="common">Zebra mussel</name>
    <name type="synonym">Mytilus polymorpha</name>
    <dbReference type="NCBI Taxonomy" id="45954"/>
    <lineage>
        <taxon>Eukaryota</taxon>
        <taxon>Metazoa</taxon>
        <taxon>Spiralia</taxon>
        <taxon>Lophotrochozoa</taxon>
        <taxon>Mollusca</taxon>
        <taxon>Bivalvia</taxon>
        <taxon>Autobranchia</taxon>
        <taxon>Heteroconchia</taxon>
        <taxon>Euheterodonta</taxon>
        <taxon>Imparidentia</taxon>
        <taxon>Neoheterodontei</taxon>
        <taxon>Myida</taxon>
        <taxon>Dreissenoidea</taxon>
        <taxon>Dreissenidae</taxon>
        <taxon>Dreissena</taxon>
    </lineage>
</organism>
<evidence type="ECO:0000313" key="1">
    <source>
        <dbReference type="EMBL" id="KAH3820926.1"/>
    </source>
</evidence>
<proteinExistence type="predicted"/>
<protein>
    <submittedName>
        <fullName evidence="1">Uncharacterized protein</fullName>
    </submittedName>
</protein>
<dbReference type="AlphaFoldDB" id="A0A9D4JQS7"/>
<comment type="caution">
    <text evidence="1">The sequence shown here is derived from an EMBL/GenBank/DDBJ whole genome shotgun (WGS) entry which is preliminary data.</text>
</comment>
<dbReference type="EMBL" id="JAIWYP010000005">
    <property type="protein sequence ID" value="KAH3820926.1"/>
    <property type="molecule type" value="Genomic_DNA"/>
</dbReference>
<name>A0A9D4JQS7_DREPO</name>
<reference evidence="1" key="1">
    <citation type="journal article" date="2019" name="bioRxiv">
        <title>The Genome of the Zebra Mussel, Dreissena polymorpha: A Resource for Invasive Species Research.</title>
        <authorList>
            <person name="McCartney M.A."/>
            <person name="Auch B."/>
            <person name="Kono T."/>
            <person name="Mallez S."/>
            <person name="Zhang Y."/>
            <person name="Obille A."/>
            <person name="Becker A."/>
            <person name="Abrahante J.E."/>
            <person name="Garbe J."/>
            <person name="Badalamenti J.P."/>
            <person name="Herman A."/>
            <person name="Mangelson H."/>
            <person name="Liachko I."/>
            <person name="Sullivan S."/>
            <person name="Sone E.D."/>
            <person name="Koren S."/>
            <person name="Silverstein K.A.T."/>
            <person name="Beckman K.B."/>
            <person name="Gohl D.M."/>
        </authorList>
    </citation>
    <scope>NUCLEOTIDE SEQUENCE</scope>
    <source>
        <strain evidence="1">Duluth1</strain>
        <tissue evidence="1">Whole animal</tissue>
    </source>
</reference>
<dbReference type="Proteomes" id="UP000828390">
    <property type="component" value="Unassembled WGS sequence"/>
</dbReference>
<gene>
    <name evidence="1" type="ORF">DPMN_122677</name>
</gene>
<reference evidence="1" key="2">
    <citation type="submission" date="2020-11" db="EMBL/GenBank/DDBJ databases">
        <authorList>
            <person name="McCartney M.A."/>
            <person name="Auch B."/>
            <person name="Kono T."/>
            <person name="Mallez S."/>
            <person name="Becker A."/>
            <person name="Gohl D.M."/>
            <person name="Silverstein K.A.T."/>
            <person name="Koren S."/>
            <person name="Bechman K.B."/>
            <person name="Herman A."/>
            <person name="Abrahante J.E."/>
            <person name="Garbe J."/>
        </authorList>
    </citation>
    <scope>NUCLEOTIDE SEQUENCE</scope>
    <source>
        <strain evidence="1">Duluth1</strain>
        <tissue evidence="1">Whole animal</tissue>
    </source>
</reference>
<evidence type="ECO:0000313" key="2">
    <source>
        <dbReference type="Proteomes" id="UP000828390"/>
    </source>
</evidence>